<comment type="caution">
    <text evidence="1">The sequence shown here is derived from an EMBL/GenBank/DDBJ whole genome shotgun (WGS) entry which is preliminary data.</text>
</comment>
<protein>
    <submittedName>
        <fullName evidence="1">10354_t:CDS:1</fullName>
    </submittedName>
</protein>
<evidence type="ECO:0000313" key="1">
    <source>
        <dbReference type="EMBL" id="CAG8717953.1"/>
    </source>
</evidence>
<reference evidence="1" key="1">
    <citation type="submission" date="2021-06" db="EMBL/GenBank/DDBJ databases">
        <authorList>
            <person name="Kallberg Y."/>
            <person name="Tangrot J."/>
            <person name="Rosling A."/>
        </authorList>
    </citation>
    <scope>NUCLEOTIDE SEQUENCE</scope>
    <source>
        <strain evidence="1">CL356</strain>
    </source>
</reference>
<feature type="non-terminal residue" evidence="1">
    <location>
        <position position="95"/>
    </location>
</feature>
<sequence length="95" mass="10924">VYMGMTSTVNYQNAFSEVFKNPDDSISREVLEALKKTGGVNVERHVQSAATEFKRDNDRRVRKDRDIANVINYKDIISEYCDWLGSNLMDDIGMK</sequence>
<name>A0ACA9PV92_9GLOM</name>
<organism evidence="1 2">
    <name type="scientific">Acaulospora colombiana</name>
    <dbReference type="NCBI Taxonomy" id="27376"/>
    <lineage>
        <taxon>Eukaryota</taxon>
        <taxon>Fungi</taxon>
        <taxon>Fungi incertae sedis</taxon>
        <taxon>Mucoromycota</taxon>
        <taxon>Glomeromycotina</taxon>
        <taxon>Glomeromycetes</taxon>
        <taxon>Diversisporales</taxon>
        <taxon>Acaulosporaceae</taxon>
        <taxon>Acaulospora</taxon>
    </lineage>
</organism>
<evidence type="ECO:0000313" key="2">
    <source>
        <dbReference type="Proteomes" id="UP000789525"/>
    </source>
</evidence>
<gene>
    <name evidence="1" type="ORF">ACOLOM_LOCUS10996</name>
</gene>
<dbReference type="EMBL" id="CAJVPT010037644">
    <property type="protein sequence ID" value="CAG8717953.1"/>
    <property type="molecule type" value="Genomic_DNA"/>
</dbReference>
<dbReference type="Proteomes" id="UP000789525">
    <property type="component" value="Unassembled WGS sequence"/>
</dbReference>
<feature type="non-terminal residue" evidence="1">
    <location>
        <position position="1"/>
    </location>
</feature>
<proteinExistence type="predicted"/>
<keyword evidence="2" id="KW-1185">Reference proteome</keyword>
<accession>A0ACA9PV92</accession>